<organism evidence="1">
    <name type="scientific">marine metagenome</name>
    <dbReference type="NCBI Taxonomy" id="408172"/>
    <lineage>
        <taxon>unclassified sequences</taxon>
        <taxon>metagenomes</taxon>
        <taxon>ecological metagenomes</taxon>
    </lineage>
</organism>
<name>A0A382F016_9ZZZZ</name>
<reference evidence="1" key="1">
    <citation type="submission" date="2018-05" db="EMBL/GenBank/DDBJ databases">
        <authorList>
            <person name="Lanie J.A."/>
            <person name="Ng W.-L."/>
            <person name="Kazmierczak K.M."/>
            <person name="Andrzejewski T.M."/>
            <person name="Davidsen T.M."/>
            <person name="Wayne K.J."/>
            <person name="Tettelin H."/>
            <person name="Glass J.I."/>
            <person name="Rusch D."/>
            <person name="Podicherti R."/>
            <person name="Tsui H.-C.T."/>
            <person name="Winkler M.E."/>
        </authorList>
    </citation>
    <scope>NUCLEOTIDE SEQUENCE</scope>
</reference>
<gene>
    <name evidence="1" type="ORF">METZ01_LOCUS208889</name>
</gene>
<dbReference type="AlphaFoldDB" id="A0A382F016"/>
<evidence type="ECO:0000313" key="1">
    <source>
        <dbReference type="EMBL" id="SVB56035.1"/>
    </source>
</evidence>
<proteinExistence type="predicted"/>
<sequence length="59" mass="6600">MLDQDPSNEPEPTRLASALILLGGFLFGGNNLTEITDDTLEELRDLIDFELVSRRGMIH</sequence>
<accession>A0A382F016</accession>
<dbReference type="EMBL" id="UINC01047143">
    <property type="protein sequence ID" value="SVB56035.1"/>
    <property type="molecule type" value="Genomic_DNA"/>
</dbReference>
<protein>
    <submittedName>
        <fullName evidence="1">Uncharacterized protein</fullName>
    </submittedName>
</protein>